<evidence type="ECO:0000313" key="9">
    <source>
        <dbReference type="EMBL" id="KAF7840676.1"/>
    </source>
</evidence>
<protein>
    <submittedName>
        <fullName evidence="9">Protein RETICULATA-RELATED 3, chloroplastic-like</fullName>
    </submittedName>
</protein>
<dbReference type="Pfam" id="PF11891">
    <property type="entry name" value="RETICULATA-like"/>
    <property type="match status" value="1"/>
</dbReference>
<evidence type="ECO:0000256" key="8">
    <source>
        <dbReference type="ARBA" id="ARBA00023136"/>
    </source>
</evidence>
<dbReference type="InterPro" id="IPR021825">
    <property type="entry name" value="RETICULATA-related"/>
</dbReference>
<evidence type="ECO:0000256" key="4">
    <source>
        <dbReference type="ARBA" id="ARBA00022640"/>
    </source>
</evidence>
<evidence type="ECO:0000256" key="3">
    <source>
        <dbReference type="ARBA" id="ARBA00022528"/>
    </source>
</evidence>
<evidence type="ECO:0000256" key="5">
    <source>
        <dbReference type="ARBA" id="ARBA00022692"/>
    </source>
</evidence>
<accession>A0A835CGF8</accession>
<keyword evidence="5" id="KW-0812">Transmembrane</keyword>
<comment type="subcellular location">
    <subcellularLocation>
        <location evidence="1">Plastid</location>
        <location evidence="1">Chloroplast membrane</location>
        <topology evidence="1">Multi-pass membrane protein</topology>
    </subcellularLocation>
</comment>
<keyword evidence="4" id="KW-0934">Plastid</keyword>
<evidence type="ECO:0000256" key="7">
    <source>
        <dbReference type="ARBA" id="ARBA00022989"/>
    </source>
</evidence>
<keyword evidence="6" id="KW-0809">Transit peptide</keyword>
<dbReference type="OrthoDB" id="497268at2759"/>
<evidence type="ECO:0000313" key="10">
    <source>
        <dbReference type="Proteomes" id="UP000634136"/>
    </source>
</evidence>
<dbReference type="AlphaFoldDB" id="A0A835CGF8"/>
<dbReference type="EMBL" id="JAAIUW010000002">
    <property type="protein sequence ID" value="KAF7840676.1"/>
    <property type="molecule type" value="Genomic_DNA"/>
</dbReference>
<keyword evidence="7" id="KW-1133">Transmembrane helix</keyword>
<dbReference type="Proteomes" id="UP000634136">
    <property type="component" value="Unassembled WGS sequence"/>
</dbReference>
<evidence type="ECO:0000256" key="1">
    <source>
        <dbReference type="ARBA" id="ARBA00004508"/>
    </source>
</evidence>
<evidence type="ECO:0000256" key="2">
    <source>
        <dbReference type="ARBA" id="ARBA00010793"/>
    </source>
</evidence>
<proteinExistence type="inferred from homology"/>
<evidence type="ECO:0000256" key="6">
    <source>
        <dbReference type="ARBA" id="ARBA00022946"/>
    </source>
</evidence>
<keyword evidence="3" id="KW-0150">Chloroplast</keyword>
<dbReference type="GO" id="GO:0031969">
    <property type="term" value="C:chloroplast membrane"/>
    <property type="evidence" value="ECO:0007669"/>
    <property type="project" value="UniProtKB-SubCell"/>
</dbReference>
<gene>
    <name evidence="9" type="ORF">G2W53_002974</name>
</gene>
<name>A0A835CGF8_9FABA</name>
<reference evidence="9" key="1">
    <citation type="submission" date="2020-09" db="EMBL/GenBank/DDBJ databases">
        <title>Genome-Enabled Discovery of Anthraquinone Biosynthesis in Senna tora.</title>
        <authorList>
            <person name="Kang S.-H."/>
            <person name="Pandey R.P."/>
            <person name="Lee C.-M."/>
            <person name="Sim J.-S."/>
            <person name="Jeong J.-T."/>
            <person name="Choi B.-S."/>
            <person name="Jung M."/>
            <person name="Ginzburg D."/>
            <person name="Zhao K."/>
            <person name="Won S.Y."/>
            <person name="Oh T.-J."/>
            <person name="Yu Y."/>
            <person name="Kim N.-H."/>
            <person name="Lee O.R."/>
            <person name="Lee T.-H."/>
            <person name="Bashyal P."/>
            <person name="Kim T.-S."/>
            <person name="Lee W.-H."/>
            <person name="Kawkins C."/>
            <person name="Kim C.-K."/>
            <person name="Kim J.S."/>
            <person name="Ahn B.O."/>
            <person name="Rhee S.Y."/>
            <person name="Sohng J.K."/>
        </authorList>
    </citation>
    <scope>NUCLEOTIDE SEQUENCE</scope>
    <source>
        <tissue evidence="9">Leaf</tissue>
    </source>
</reference>
<sequence length="43" mass="4832">MGFAAGLVGTVLSNGLIAMRKKMDLNFETPHKDKIVDIYFYIL</sequence>
<keyword evidence="8" id="KW-0472">Membrane</keyword>
<comment type="similarity">
    <text evidence="2">Belongs to the RETICULATA family.</text>
</comment>
<comment type="caution">
    <text evidence="9">The sequence shown here is derived from an EMBL/GenBank/DDBJ whole genome shotgun (WGS) entry which is preliminary data.</text>
</comment>
<keyword evidence="10" id="KW-1185">Reference proteome</keyword>
<organism evidence="9 10">
    <name type="scientific">Senna tora</name>
    <dbReference type="NCBI Taxonomy" id="362788"/>
    <lineage>
        <taxon>Eukaryota</taxon>
        <taxon>Viridiplantae</taxon>
        <taxon>Streptophyta</taxon>
        <taxon>Embryophyta</taxon>
        <taxon>Tracheophyta</taxon>
        <taxon>Spermatophyta</taxon>
        <taxon>Magnoliopsida</taxon>
        <taxon>eudicotyledons</taxon>
        <taxon>Gunneridae</taxon>
        <taxon>Pentapetalae</taxon>
        <taxon>rosids</taxon>
        <taxon>fabids</taxon>
        <taxon>Fabales</taxon>
        <taxon>Fabaceae</taxon>
        <taxon>Caesalpinioideae</taxon>
        <taxon>Cassia clade</taxon>
        <taxon>Senna</taxon>
    </lineage>
</organism>